<dbReference type="EMBL" id="JADCUA010000001">
    <property type="protein sequence ID" value="KAH9844066.1"/>
    <property type="molecule type" value="Genomic_DNA"/>
</dbReference>
<keyword evidence="4 9" id="KW-1133">Transmembrane helix</keyword>
<reference evidence="10 11" key="1">
    <citation type="journal article" date="2021" name="Environ. Microbiol.">
        <title>Gene family expansions and transcriptome signatures uncover fungal adaptations to wood decay.</title>
        <authorList>
            <person name="Hage H."/>
            <person name="Miyauchi S."/>
            <person name="Viragh M."/>
            <person name="Drula E."/>
            <person name="Min B."/>
            <person name="Chaduli D."/>
            <person name="Navarro D."/>
            <person name="Favel A."/>
            <person name="Norest M."/>
            <person name="Lesage-Meessen L."/>
            <person name="Balint B."/>
            <person name="Merenyi Z."/>
            <person name="de Eugenio L."/>
            <person name="Morin E."/>
            <person name="Martinez A.T."/>
            <person name="Baldrian P."/>
            <person name="Stursova M."/>
            <person name="Martinez M.J."/>
            <person name="Novotny C."/>
            <person name="Magnuson J.K."/>
            <person name="Spatafora J.W."/>
            <person name="Maurice S."/>
            <person name="Pangilinan J."/>
            <person name="Andreopoulos W."/>
            <person name="LaButti K."/>
            <person name="Hundley H."/>
            <person name="Na H."/>
            <person name="Kuo A."/>
            <person name="Barry K."/>
            <person name="Lipzen A."/>
            <person name="Henrissat B."/>
            <person name="Riley R."/>
            <person name="Ahrendt S."/>
            <person name="Nagy L.G."/>
            <person name="Grigoriev I.V."/>
            <person name="Martin F."/>
            <person name="Rosso M.N."/>
        </authorList>
    </citation>
    <scope>NUCLEOTIDE SEQUENCE [LARGE SCALE GENOMIC DNA]</scope>
    <source>
        <strain evidence="10 11">CIRM-BRFM 1785</strain>
    </source>
</reference>
<evidence type="ECO:0000256" key="5">
    <source>
        <dbReference type="ARBA" id="ARBA00023054"/>
    </source>
</evidence>
<keyword evidence="6" id="KW-0496">Mitochondrion</keyword>
<evidence type="ECO:0000256" key="9">
    <source>
        <dbReference type="SAM" id="Phobius"/>
    </source>
</evidence>
<proteinExistence type="predicted"/>
<evidence type="ECO:0000256" key="7">
    <source>
        <dbReference type="ARBA" id="ARBA00023136"/>
    </source>
</evidence>
<feature type="region of interest" description="Disordered" evidence="8">
    <location>
        <begin position="336"/>
        <end position="359"/>
    </location>
</feature>
<name>A0ABQ8KXY0_9APHY</name>
<gene>
    <name evidence="10" type="ORF">C8Q71DRAFT_28358</name>
</gene>
<dbReference type="GeneID" id="71998254"/>
<feature type="transmembrane region" description="Helical" evidence="9">
    <location>
        <begin position="307"/>
        <end position="326"/>
    </location>
</feature>
<sequence length="359" mass="39484">MFSRNLAYFCSTAPLRNVVLTPPRTGPASLWRPYASMTISDPPRTPNGPSVISAAHPWDPDSSRSSSSAIPGAGPSHASEPEQPSVQSTPPSSSDPSPSPSPPNETDANVSEHGLVPAPPPPFERPPNSDLPAPRFPSNAHTPTSYSNPPFNTHRFVTVLELTFPTSVARNLMRATRALLVDRLGRVRRDAVTAKDLESQAYLFKAALSELRTETTMWTRNETAAIRTATAALRREVDTLDVRMKEDVGTLKHDIQLDVDTRRNEAKNDLKRFDLQIEEVLNKSLVTLYDLRSEMEGVRWNNMRNSVVALGGFLLVIMLAMEILVIKPVPAKKSKSEQQPPIVEICPPEGTENQGTVWA</sequence>
<feature type="region of interest" description="Disordered" evidence="8">
    <location>
        <begin position="40"/>
        <end position="150"/>
    </location>
</feature>
<dbReference type="Pfam" id="PF07798">
    <property type="entry name" value="CCDC90-like"/>
    <property type="match status" value="1"/>
</dbReference>
<keyword evidence="3 9" id="KW-0812">Transmembrane</keyword>
<dbReference type="Proteomes" id="UP000814176">
    <property type="component" value="Unassembled WGS sequence"/>
</dbReference>
<dbReference type="PANTHER" id="PTHR14360">
    <property type="entry name" value="PROTEIN FMP32, MITOCHONDRIAL"/>
    <property type="match status" value="1"/>
</dbReference>
<feature type="compositionally biased region" description="Low complexity" evidence="8">
    <location>
        <begin position="63"/>
        <end position="96"/>
    </location>
</feature>
<keyword evidence="7 9" id="KW-0472">Membrane</keyword>
<keyword evidence="11" id="KW-1185">Reference proteome</keyword>
<evidence type="ECO:0000313" key="10">
    <source>
        <dbReference type="EMBL" id="KAH9844066.1"/>
    </source>
</evidence>
<accession>A0ABQ8KXY0</accession>
<evidence type="ECO:0000256" key="8">
    <source>
        <dbReference type="SAM" id="MobiDB-lite"/>
    </source>
</evidence>
<evidence type="ECO:0000256" key="3">
    <source>
        <dbReference type="ARBA" id="ARBA00022692"/>
    </source>
</evidence>
<dbReference type="PANTHER" id="PTHR14360:SF12">
    <property type="entry name" value="MOZ PROTEIN REPRESENTS A CHROMATIN-ASSOCIATED ACETYLTRANSFERASE"/>
    <property type="match status" value="1"/>
</dbReference>
<comment type="caution">
    <text evidence="10">The sequence shown here is derived from an EMBL/GenBank/DDBJ whole genome shotgun (WGS) entry which is preliminary data.</text>
</comment>
<organism evidence="10 11">
    <name type="scientific">Rhodofomes roseus</name>
    <dbReference type="NCBI Taxonomy" id="34475"/>
    <lineage>
        <taxon>Eukaryota</taxon>
        <taxon>Fungi</taxon>
        <taxon>Dikarya</taxon>
        <taxon>Basidiomycota</taxon>
        <taxon>Agaricomycotina</taxon>
        <taxon>Agaricomycetes</taxon>
        <taxon>Polyporales</taxon>
        <taxon>Rhodofomes</taxon>
    </lineage>
</organism>
<dbReference type="InterPro" id="IPR024461">
    <property type="entry name" value="CCDC90-like"/>
</dbReference>
<dbReference type="Gene3D" id="1.20.5.340">
    <property type="match status" value="1"/>
</dbReference>
<evidence type="ECO:0000256" key="6">
    <source>
        <dbReference type="ARBA" id="ARBA00023128"/>
    </source>
</evidence>
<dbReference type="RefSeq" id="XP_047784876.1">
    <property type="nucleotide sequence ID" value="XM_047917522.1"/>
</dbReference>
<keyword evidence="5" id="KW-0175">Coiled coil</keyword>
<evidence type="ECO:0000256" key="1">
    <source>
        <dbReference type="ARBA" id="ARBA00004173"/>
    </source>
</evidence>
<comment type="subcellular location">
    <subcellularLocation>
        <location evidence="2">Membrane</location>
    </subcellularLocation>
    <subcellularLocation>
        <location evidence="1">Mitochondrion</location>
    </subcellularLocation>
</comment>
<evidence type="ECO:0000256" key="4">
    <source>
        <dbReference type="ARBA" id="ARBA00022989"/>
    </source>
</evidence>
<feature type="compositionally biased region" description="Polar residues" evidence="8">
    <location>
        <begin position="139"/>
        <end position="150"/>
    </location>
</feature>
<protein>
    <submittedName>
        <fullName evidence="10">Uncharacterized protein</fullName>
    </submittedName>
</protein>
<evidence type="ECO:0000313" key="11">
    <source>
        <dbReference type="Proteomes" id="UP000814176"/>
    </source>
</evidence>
<evidence type="ECO:0000256" key="2">
    <source>
        <dbReference type="ARBA" id="ARBA00004370"/>
    </source>
</evidence>